<keyword evidence="12" id="KW-0012">Acyltransferase</keyword>
<dbReference type="PANTHER" id="PTHR23063">
    <property type="entry name" value="PHOSPHOLIPID ACYLTRANSFERASE"/>
    <property type="match status" value="1"/>
</dbReference>
<evidence type="ECO:0000259" key="14">
    <source>
        <dbReference type="SMART" id="SM00563"/>
    </source>
</evidence>
<dbReference type="InterPro" id="IPR025197">
    <property type="entry name" value="DUF4116"/>
</dbReference>
<accession>A0ABP0K3V6</accession>
<dbReference type="Pfam" id="PF13475">
    <property type="entry name" value="DUF4116"/>
    <property type="match status" value="7"/>
</dbReference>
<feature type="compositionally biased region" description="Polar residues" evidence="13">
    <location>
        <begin position="646"/>
        <end position="660"/>
    </location>
</feature>
<dbReference type="PANTHER" id="PTHR23063:SF52">
    <property type="entry name" value="LYSOPHOSPHATIDYLCHOLINE ACYLTRANSFERASE"/>
    <property type="match status" value="1"/>
</dbReference>
<evidence type="ECO:0000256" key="10">
    <source>
        <dbReference type="ARBA" id="ARBA00023209"/>
    </source>
</evidence>
<dbReference type="CDD" id="cd07991">
    <property type="entry name" value="LPLAT_LPCAT1-like"/>
    <property type="match status" value="1"/>
</dbReference>
<protein>
    <recommendedName>
        <fullName evidence="14">Phospholipid/glycerol acyltransferase domain-containing protein</fullName>
    </recommendedName>
</protein>
<keyword evidence="10" id="KW-0594">Phospholipid biosynthesis</keyword>
<evidence type="ECO:0000313" key="16">
    <source>
        <dbReference type="Proteomes" id="UP001642464"/>
    </source>
</evidence>
<organism evidence="15 16">
    <name type="scientific">Durusdinium trenchii</name>
    <dbReference type="NCBI Taxonomy" id="1381693"/>
    <lineage>
        <taxon>Eukaryota</taxon>
        <taxon>Sar</taxon>
        <taxon>Alveolata</taxon>
        <taxon>Dinophyceae</taxon>
        <taxon>Suessiales</taxon>
        <taxon>Symbiodiniaceae</taxon>
        <taxon>Durusdinium</taxon>
    </lineage>
</organism>
<keyword evidence="7" id="KW-1133">Transmembrane helix</keyword>
<evidence type="ECO:0000256" key="7">
    <source>
        <dbReference type="ARBA" id="ARBA00022989"/>
    </source>
</evidence>
<dbReference type="InterPro" id="IPR045252">
    <property type="entry name" value="LPCAT1-like"/>
</dbReference>
<feature type="compositionally biased region" description="Basic residues" evidence="13">
    <location>
        <begin position="1133"/>
        <end position="1150"/>
    </location>
</feature>
<keyword evidence="6" id="KW-0812">Transmembrane</keyword>
<keyword evidence="9" id="KW-0472">Membrane</keyword>
<dbReference type="Pfam" id="PF01553">
    <property type="entry name" value="Acyltransferase"/>
    <property type="match status" value="1"/>
</dbReference>
<keyword evidence="8" id="KW-0443">Lipid metabolism</keyword>
<evidence type="ECO:0000256" key="6">
    <source>
        <dbReference type="ARBA" id="ARBA00022692"/>
    </source>
</evidence>
<evidence type="ECO:0000256" key="5">
    <source>
        <dbReference type="ARBA" id="ARBA00022679"/>
    </source>
</evidence>
<feature type="region of interest" description="Disordered" evidence="13">
    <location>
        <begin position="644"/>
        <end position="676"/>
    </location>
</feature>
<evidence type="ECO:0000256" key="4">
    <source>
        <dbReference type="ARBA" id="ARBA00022516"/>
    </source>
</evidence>
<gene>
    <name evidence="15" type="ORF">SCF082_LOCUS15360</name>
</gene>
<keyword evidence="5" id="KW-0808">Transferase</keyword>
<keyword evidence="16" id="KW-1185">Reference proteome</keyword>
<reference evidence="15 16" key="1">
    <citation type="submission" date="2024-02" db="EMBL/GenBank/DDBJ databases">
        <authorList>
            <person name="Chen Y."/>
            <person name="Shah S."/>
            <person name="Dougan E. K."/>
            <person name="Thang M."/>
            <person name="Chan C."/>
        </authorList>
    </citation>
    <scope>NUCLEOTIDE SEQUENCE [LARGE SCALE GENOMIC DNA]</scope>
</reference>
<dbReference type="SUPFAM" id="SSF69593">
    <property type="entry name" value="Glycerol-3-phosphate (1)-acyltransferase"/>
    <property type="match status" value="1"/>
</dbReference>
<evidence type="ECO:0000256" key="8">
    <source>
        <dbReference type="ARBA" id="ARBA00023098"/>
    </source>
</evidence>
<comment type="similarity">
    <text evidence="3">Belongs to the 1-acyl-sn-glycerol-3-phosphate acyltransferase family.</text>
</comment>
<evidence type="ECO:0000256" key="12">
    <source>
        <dbReference type="ARBA" id="ARBA00023315"/>
    </source>
</evidence>
<dbReference type="Proteomes" id="UP001642464">
    <property type="component" value="Unassembled WGS sequence"/>
</dbReference>
<proteinExistence type="inferred from homology"/>
<evidence type="ECO:0000256" key="3">
    <source>
        <dbReference type="ARBA" id="ARBA00008655"/>
    </source>
</evidence>
<dbReference type="InterPro" id="IPR002123">
    <property type="entry name" value="Plipid/glycerol_acylTrfase"/>
</dbReference>
<dbReference type="SMART" id="SM00563">
    <property type="entry name" value="PlsC"/>
    <property type="match status" value="1"/>
</dbReference>
<comment type="caution">
    <text evidence="15">The sequence shown here is derived from an EMBL/GenBank/DDBJ whole genome shotgun (WGS) entry which is preliminary data.</text>
</comment>
<evidence type="ECO:0000313" key="15">
    <source>
        <dbReference type="EMBL" id="CAK9021466.1"/>
    </source>
</evidence>
<name>A0ABP0K3V6_9DINO</name>
<comment type="pathway">
    <text evidence="2">Lipid metabolism.</text>
</comment>
<sequence length="1166" mass="128452">MLLLFPVSPSTDPARHLVMIDEAAQRLEAARQEALAAVKVDGLELRKMGDFRAEKEVVLAAVQHTGMALYYASPALRDDLEVVMAAVEQHWMALQYASEELRDDFDVGLRAVKANGLALRETGPQCKDNANLVMEAVSNDGRALQYASENLRRDNFVVMEALKHDPEALEFADEELKDSLEVIMPALRRDGAVLRFLPDAMRDNGDVALDAVQTCGLAVAYASLRVRGDKEVILAAVRADGFALAYATQELQGDEDVVDAACGENPLALQYASDRWRCEKDFVKGVVGNDGLALEFVSGGLSNDKEVCMEAVSNTGAALIHCSAQLRDDDDIVRTAVNNDGLQFLHVSPRLRHDRDLLLLAVKRSPRALAHALVDQIHDQEVVRTAVAGDGMVLVWAPEELRDDEEVVYAAVAQNGLALEYASGRLRSKCEIVLAALGQNPEAFVYVMPGTRDDVRLMALGQARRPKLQEMLEERELPTALRMASARLRMFVEPLLQELKISWHDARCVFHQFSTLEELQPAIDEPKAFLEKLRRREDEIGHAWAIASARFSLEPLAMQQKLGNWEELVPVMLSCTRKELQLAEGNGKRFLDILKKKIRVAKGQSAWSVLDGEITLTPAELKAQLKVMSDLEFLGLRPAEGGVDLTNDQELQPAERSSPSEPLETRQDQTQETVSRTQQMEVNELSTLQLGPFEAGVTCEILRAWYGVAGDERYERRRIDATIHCRNEWNPTRGLTLSNYNKLFGDPAPLRPKRMFVEYRLSNLRSCDVANTRYESRLALAPVIAAKAVTNLVGVGVAGFGYAVGKVTTTVQNTLGSDTDAHHVADSWAFQAAFSAWLKCNGIVPSVSFEPIPAVPGRPKFVAEDMRQTPIILCNHVCYLDGMVLASVFHGPKIIAMKGTLNVPVIGVFAKDIGVIEVDRSDPKSRAATIKAIEDHVANWQPGRQPLLLFPEGTTSNGQGLLEFRKGAFVPGVPVRPAVLCYTGSWDPANTSYRETDGKIQAIGDTEWAEQFLGHIFHSLQIRVLPPYEPSEEEKADPQLYASNVRKVMSDAHAELRKEVELKAKQHSIQAFAQKGVDFVEDLSTGVVNGMSSVIQKTRDIGSLGAAALLGRQPDRPASGSPTTPVWEGAGTRRTRLHQRAASNRSRRHKPESGDAAGGPAMPDER</sequence>
<keyword evidence="4" id="KW-0444">Lipid biosynthesis</keyword>
<evidence type="ECO:0000256" key="9">
    <source>
        <dbReference type="ARBA" id="ARBA00023136"/>
    </source>
</evidence>
<keyword evidence="11" id="KW-1208">Phospholipid metabolism</keyword>
<feature type="region of interest" description="Disordered" evidence="13">
    <location>
        <begin position="1110"/>
        <end position="1166"/>
    </location>
</feature>
<evidence type="ECO:0000256" key="1">
    <source>
        <dbReference type="ARBA" id="ARBA00004370"/>
    </source>
</evidence>
<comment type="subcellular location">
    <subcellularLocation>
        <location evidence="1">Membrane</location>
    </subcellularLocation>
</comment>
<dbReference type="EMBL" id="CAXAMM010009813">
    <property type="protein sequence ID" value="CAK9021466.1"/>
    <property type="molecule type" value="Genomic_DNA"/>
</dbReference>
<evidence type="ECO:0000256" key="2">
    <source>
        <dbReference type="ARBA" id="ARBA00005189"/>
    </source>
</evidence>
<evidence type="ECO:0000256" key="11">
    <source>
        <dbReference type="ARBA" id="ARBA00023264"/>
    </source>
</evidence>
<feature type="domain" description="Phospholipid/glycerol acyltransferase" evidence="14">
    <location>
        <begin position="870"/>
        <end position="983"/>
    </location>
</feature>
<evidence type="ECO:0000256" key="13">
    <source>
        <dbReference type="SAM" id="MobiDB-lite"/>
    </source>
</evidence>